<dbReference type="KEGG" id="mfi:DSM1535_2225"/>
<dbReference type="EMBL" id="LN734822">
    <property type="protein sequence ID" value="CEL24419.1"/>
    <property type="molecule type" value="Genomic_DNA"/>
</dbReference>
<dbReference type="InterPro" id="IPR046342">
    <property type="entry name" value="CBS_dom_sf"/>
</dbReference>
<dbReference type="InterPro" id="IPR002708">
    <property type="entry name" value="HcyBio"/>
</dbReference>
<dbReference type="Gene3D" id="3.10.580.10">
    <property type="entry name" value="CBS-domain"/>
    <property type="match status" value="1"/>
</dbReference>
<dbReference type="PIRSF" id="PIRSF004698">
    <property type="entry name" value="UCP004698_CBS_MJ0100"/>
    <property type="match status" value="1"/>
</dbReference>
<feature type="domain" description="CBS" evidence="3">
    <location>
        <begin position="419"/>
        <end position="481"/>
    </location>
</feature>
<dbReference type="InterPro" id="IPR000644">
    <property type="entry name" value="CBS_dom"/>
</dbReference>
<evidence type="ECO:0000256" key="1">
    <source>
        <dbReference type="ARBA" id="ARBA00023122"/>
    </source>
</evidence>
<evidence type="ECO:0000313" key="5">
    <source>
        <dbReference type="EMBL" id="CEL24419.1"/>
    </source>
</evidence>
<dbReference type="Pfam" id="PF00571">
    <property type="entry name" value="CBS"/>
    <property type="match status" value="2"/>
</dbReference>
<dbReference type="InterPro" id="IPR051257">
    <property type="entry name" value="Diverse_CBS-Domain"/>
</dbReference>
<reference evidence="4" key="1">
    <citation type="submission" date="2014-08" db="EMBL/GenBank/DDBJ databases">
        <authorList>
            <person name="Wibberg D."/>
        </authorList>
    </citation>
    <scope>NUCLEOTIDE SEQUENCE</scope>
</reference>
<dbReference type="SMART" id="SM00116">
    <property type="entry name" value="CBS"/>
    <property type="match status" value="2"/>
</dbReference>
<accession>A0A090I8E3</accession>
<feature type="domain" description="CBS" evidence="3">
    <location>
        <begin position="485"/>
        <end position="542"/>
    </location>
</feature>
<evidence type="ECO:0000259" key="3">
    <source>
        <dbReference type="PROSITE" id="PS51371"/>
    </source>
</evidence>
<keyword evidence="1 2" id="KW-0129">CBS domain</keyword>
<evidence type="ECO:0000256" key="2">
    <source>
        <dbReference type="PROSITE-ProRule" id="PRU00703"/>
    </source>
</evidence>
<dbReference type="Pfam" id="PF01837">
    <property type="entry name" value="HcyBio"/>
    <property type="match status" value="1"/>
</dbReference>
<reference evidence="5" key="2">
    <citation type="submission" date="2014-09" db="EMBL/GenBank/DDBJ databases">
        <authorList>
            <person name="Bishop-Lilly K.A."/>
            <person name="Broomall S.M."/>
            <person name="Chain P.S."/>
            <person name="Chertkov O."/>
            <person name="Coyne S.R."/>
            <person name="Daligault H.E."/>
            <person name="Davenport K.W."/>
            <person name="Erkkila T."/>
            <person name="Frey K.G."/>
            <person name="Gibbons H.S."/>
            <person name="Gu W."/>
            <person name="Jaissle J."/>
            <person name="Johnson S.L."/>
            <person name="Koroleva G.I."/>
            <person name="Ladner J.T."/>
            <person name="Lo C.-C."/>
            <person name="Minogue T.D."/>
            <person name="Munk C."/>
            <person name="Palacios G.F."/>
            <person name="Redden C.L."/>
            <person name="Rosenzweig C.N."/>
            <person name="Scholz M.B."/>
            <person name="Teshima H."/>
            <person name="Xu Y."/>
        </authorList>
    </citation>
    <scope>NUCLEOTIDE SEQUENCE</scope>
    <source>
        <strain evidence="5">Mb9</strain>
    </source>
</reference>
<evidence type="ECO:0000313" key="4">
    <source>
        <dbReference type="EMBL" id="CEA14545.1"/>
    </source>
</evidence>
<proteinExistence type="predicted"/>
<dbReference type="PANTHER" id="PTHR43080">
    <property type="entry name" value="CBS DOMAIN-CONTAINING PROTEIN CBSX3, MITOCHONDRIAL"/>
    <property type="match status" value="1"/>
</dbReference>
<keyword evidence="6" id="KW-1185">Reference proteome</keyword>
<gene>
    <name evidence="4" type="ORF">DSM1535_2225</name>
    <name evidence="5" type="ORF">MB9_0776</name>
</gene>
<dbReference type="SUPFAM" id="SSF54631">
    <property type="entry name" value="CBS-domain pair"/>
    <property type="match status" value="1"/>
</dbReference>
<sequence>MGLKYLDPTNIIISFLSEDYYYQKAPDVKKLKTIEEINQKIKDGNAVVVTAREMTRIVQENGAGKAAEEVDVVTTGTFGAMCSSGAFFNFGHSDPPIKMSRTYINGVEAYSGLAAVDAYLGATQPHRNPDIGLDYGGAHLLEDLIRGKEVELVAEAYGTDCYPRTDVHTFLSLENLNQATMINPRNCYQNYAAATNSTEETIYTYMGTLLPQMGNVSYSSAGELSPLLNDPYFQTIGLGTRIFLCGSQGYIIGEGTQHATEGERRNGVPVGSAGTLMLKGDMKKMDADYIRGATMPKYGPTLYVGAGIPIPVLNEEIARRTGVSDAEIACKIYDYGTPRRDRPAVMETNYEELRTGKIEINGNEVQTSPLSSFKKALEIAEELKKWIDNGEFFLTSPVENLPSSGFTVQPLEIKRPSIMVRDLKSKTAITARAEEAISEVARKMVDNNINHLPVVDHAGRLMGIVTSWDIAQAVAKDSQKLTEIMTKKVIVAMEDEPVEVIARRIDKHEISGVPIVDRNNLVKGMITAEDISRLICSQNNEEGD</sequence>
<dbReference type="PATRIC" id="fig|2162.10.peg.806"/>
<organism evidence="4">
    <name type="scientific">Methanobacterium formicicum</name>
    <dbReference type="NCBI Taxonomy" id="2162"/>
    <lineage>
        <taxon>Archaea</taxon>
        <taxon>Methanobacteriati</taxon>
        <taxon>Methanobacteriota</taxon>
        <taxon>Methanomada group</taxon>
        <taxon>Methanobacteria</taxon>
        <taxon>Methanobacteriales</taxon>
        <taxon>Methanobacteriaceae</taxon>
        <taxon>Methanobacterium</taxon>
    </lineage>
</organism>
<dbReference type="InterPro" id="IPR016426">
    <property type="entry name" value="MA1821-like"/>
</dbReference>
<name>A0A090I8E3_METFO</name>
<dbReference type="EMBL" id="LN515531">
    <property type="protein sequence ID" value="CEA14545.1"/>
    <property type="molecule type" value="Genomic_DNA"/>
</dbReference>
<dbReference type="Proteomes" id="UP000062768">
    <property type="component" value="Chromosome I"/>
</dbReference>
<evidence type="ECO:0000313" key="6">
    <source>
        <dbReference type="Proteomes" id="UP000062768"/>
    </source>
</evidence>
<protein>
    <recommendedName>
        <fullName evidence="3">CBS domain-containing protein</fullName>
    </recommendedName>
</protein>
<dbReference type="PROSITE" id="PS51371">
    <property type="entry name" value="CBS"/>
    <property type="match status" value="2"/>
</dbReference>
<dbReference type="AlphaFoldDB" id="A0A090I8E3"/>
<dbReference type="PANTHER" id="PTHR43080:SF2">
    <property type="entry name" value="CBS DOMAIN-CONTAINING PROTEIN"/>
    <property type="match status" value="1"/>
</dbReference>